<protein>
    <submittedName>
        <fullName evidence="3">Glycosyl transferase</fullName>
        <ecNumber evidence="3">2.4.1.-</ecNumber>
    </submittedName>
    <submittedName>
        <fullName evidence="2">Glycosyltransferase family 2 protein</fullName>
    </submittedName>
</protein>
<evidence type="ECO:0000259" key="1">
    <source>
        <dbReference type="Pfam" id="PF00535"/>
    </source>
</evidence>
<accession>A0A379S4K4</accession>
<dbReference type="AlphaFoldDB" id="A0A379S4K4"/>
<dbReference type="Pfam" id="PF00535">
    <property type="entry name" value="Glycos_transf_2"/>
    <property type="match status" value="1"/>
</dbReference>
<sequence length="271" mass="31908">MSDISNIVIFTPTYNRAHTLTRCYESIVNQNYKNLTWIVIDDGSTDNTRDLIDNFICQDQIKIVYHYQKNAGKQGAWNKAVSLSQEYDAFLCLDSDDILLENCISHVSSYFSLLNESDVIGLRCLAIRQSTNRPDSLYNLKRVEKKSWYDELSSRQLGERADIFDPKKLINYLYPVDETIKFVPEIWFYAASAPLYKYIYIPVPLTKFYDKHCHLRLSKVSFSQHIHGHKKAREIILRTVPLKVLYKNPVFYLKNLIRYLQCLYYISIRNK</sequence>
<reference evidence="2" key="2">
    <citation type="submission" date="2018-07" db="EMBL/GenBank/DDBJ databases">
        <authorList>
            <person name="Ashton P.M."/>
            <person name="Dallman T."/>
            <person name="Nair S."/>
            <person name="De Pinna E."/>
            <person name="Peters T."/>
            <person name="Grant K."/>
        </authorList>
    </citation>
    <scope>NUCLEOTIDE SEQUENCE [LARGE SCALE GENOMIC DNA]</scope>
    <source>
        <strain evidence="2">475813</strain>
    </source>
</reference>
<dbReference type="Proteomes" id="UP000254124">
    <property type="component" value="Unassembled WGS sequence"/>
</dbReference>
<feature type="domain" description="Glycosyltransferase 2-like" evidence="1">
    <location>
        <begin position="9"/>
        <end position="129"/>
    </location>
</feature>
<dbReference type="Gene3D" id="3.90.550.10">
    <property type="entry name" value="Spore Coat Polysaccharide Biosynthesis Protein SpsA, Chain A"/>
    <property type="match status" value="1"/>
</dbReference>
<dbReference type="GO" id="GO:0016758">
    <property type="term" value="F:hexosyltransferase activity"/>
    <property type="evidence" value="ECO:0007669"/>
    <property type="project" value="UniProtKB-ARBA"/>
</dbReference>
<keyword evidence="3" id="KW-0808">Transferase</keyword>
<evidence type="ECO:0000313" key="3">
    <source>
        <dbReference type="EMBL" id="SUG14384.1"/>
    </source>
</evidence>
<dbReference type="EMBL" id="AAIVIG010000015">
    <property type="protein sequence ID" value="ECI4936459.1"/>
    <property type="molecule type" value="Genomic_DNA"/>
</dbReference>
<dbReference type="EMBL" id="UGWZ01000001">
    <property type="protein sequence ID" value="SUG14384.1"/>
    <property type="molecule type" value="Genomic_DNA"/>
</dbReference>
<dbReference type="EC" id="2.4.1.-" evidence="3"/>
<dbReference type="InterPro" id="IPR029044">
    <property type="entry name" value="Nucleotide-diphossugar_trans"/>
</dbReference>
<dbReference type="SUPFAM" id="SSF53448">
    <property type="entry name" value="Nucleotide-diphospho-sugar transferases"/>
    <property type="match status" value="1"/>
</dbReference>
<gene>
    <name evidence="2" type="ORF">DSQ81_11885</name>
    <name evidence="3" type="ORF">NCTC7295_02005</name>
</gene>
<keyword evidence="3" id="KW-0328">Glycosyltransferase</keyword>
<reference evidence="3 4" key="1">
    <citation type="submission" date="2018-06" db="EMBL/GenBank/DDBJ databases">
        <authorList>
            <consortium name="Pathogen Informatics"/>
            <person name="Doyle S."/>
        </authorList>
    </citation>
    <scope>NUCLEOTIDE SEQUENCE [LARGE SCALE GENOMIC DNA]</scope>
    <source>
        <strain evidence="3 4">NCTC7295</strain>
    </source>
</reference>
<organism evidence="3 4">
    <name type="scientific">Salmonella enterica subsp. arizonae</name>
    <dbReference type="NCBI Taxonomy" id="59203"/>
    <lineage>
        <taxon>Bacteria</taxon>
        <taxon>Pseudomonadati</taxon>
        <taxon>Pseudomonadota</taxon>
        <taxon>Gammaproteobacteria</taxon>
        <taxon>Enterobacterales</taxon>
        <taxon>Enterobacteriaceae</taxon>
        <taxon>Salmonella</taxon>
    </lineage>
</organism>
<evidence type="ECO:0000313" key="4">
    <source>
        <dbReference type="Proteomes" id="UP000254124"/>
    </source>
</evidence>
<dbReference type="PANTHER" id="PTHR22916:SF3">
    <property type="entry name" value="UDP-GLCNAC:BETAGAL BETA-1,3-N-ACETYLGLUCOSAMINYLTRANSFERASE-LIKE PROTEIN 1"/>
    <property type="match status" value="1"/>
</dbReference>
<name>A0A379S4K4_SALER</name>
<evidence type="ECO:0000313" key="2">
    <source>
        <dbReference type="EMBL" id="ECI4936459.1"/>
    </source>
</evidence>
<proteinExistence type="predicted"/>
<dbReference type="Proteomes" id="UP000839688">
    <property type="component" value="Unassembled WGS sequence"/>
</dbReference>
<dbReference type="CDD" id="cd00761">
    <property type="entry name" value="Glyco_tranf_GTA_type"/>
    <property type="match status" value="1"/>
</dbReference>
<dbReference type="InterPro" id="IPR001173">
    <property type="entry name" value="Glyco_trans_2-like"/>
</dbReference>
<dbReference type="PANTHER" id="PTHR22916">
    <property type="entry name" value="GLYCOSYLTRANSFERASE"/>
    <property type="match status" value="1"/>
</dbReference>